<reference evidence="3" key="2">
    <citation type="journal article" date="2023" name="Int. J. Mol. Sci.">
        <title>De Novo Assembly and Annotation of 11 Diverse Shrub Willow (Salix) Genomes Reveals Novel Gene Organization in Sex-Linked Regions.</title>
        <authorList>
            <person name="Hyden B."/>
            <person name="Feng K."/>
            <person name="Yates T.B."/>
            <person name="Jawdy S."/>
            <person name="Cereghino C."/>
            <person name="Smart L.B."/>
            <person name="Muchero W."/>
        </authorList>
    </citation>
    <scope>NUCLEOTIDE SEQUENCE</scope>
    <source>
        <tissue evidence="3">Shoot tip</tissue>
    </source>
</reference>
<dbReference type="Proteomes" id="UP001151532">
    <property type="component" value="Chromosome 12"/>
</dbReference>
<dbReference type="InterPro" id="IPR049427">
    <property type="entry name" value="Acyl-ACP_TE_C"/>
</dbReference>
<keyword evidence="1" id="KW-0472">Membrane</keyword>
<keyword evidence="3" id="KW-0378">Hydrolase</keyword>
<evidence type="ECO:0000256" key="1">
    <source>
        <dbReference type="SAM" id="Phobius"/>
    </source>
</evidence>
<name>A0A9Q0VIQ3_SALPP</name>
<dbReference type="GO" id="GO:0016297">
    <property type="term" value="F:fatty acyl-[ACP] hydrolase activity"/>
    <property type="evidence" value="ECO:0007669"/>
    <property type="project" value="InterPro"/>
</dbReference>
<keyword evidence="1" id="KW-1133">Transmembrane helix</keyword>
<accession>A0A9Q0VIQ3</accession>
<keyword evidence="4" id="KW-1185">Reference proteome</keyword>
<feature type="transmembrane region" description="Helical" evidence="1">
    <location>
        <begin position="21"/>
        <end position="41"/>
    </location>
</feature>
<evidence type="ECO:0000313" key="3">
    <source>
        <dbReference type="EMBL" id="KAJ6749031.1"/>
    </source>
</evidence>
<dbReference type="GO" id="GO:0000036">
    <property type="term" value="F:acyl carrier activity"/>
    <property type="evidence" value="ECO:0007669"/>
    <property type="project" value="TreeGrafter"/>
</dbReference>
<sequence>MESVEIGLSEEMSPERSSFELQGMTLNIPFLSFMVILVYLLRRCKSETIIPRKFLENYQLITRMTLEYRRECSGTDVVESLCKPGEESFAERHQDKNVDSLASALFQDGDHRKSYTHLLQTTGDKESADG</sequence>
<proteinExistence type="predicted"/>
<keyword evidence="1" id="KW-0812">Transmembrane</keyword>
<dbReference type="AlphaFoldDB" id="A0A9Q0VIQ3"/>
<dbReference type="Pfam" id="PF20791">
    <property type="entry name" value="Acyl-ACP_TE_C"/>
    <property type="match status" value="1"/>
</dbReference>
<dbReference type="InterPro" id="IPR045023">
    <property type="entry name" value="FATA/B"/>
</dbReference>
<protein>
    <submittedName>
        <fullName evidence="3">ACYL-[ACYL-CARRIER-PROTEIN] HYDROLASE</fullName>
    </submittedName>
</protein>
<organism evidence="3 4">
    <name type="scientific">Salix purpurea</name>
    <name type="common">Purple osier willow</name>
    <dbReference type="NCBI Taxonomy" id="77065"/>
    <lineage>
        <taxon>Eukaryota</taxon>
        <taxon>Viridiplantae</taxon>
        <taxon>Streptophyta</taxon>
        <taxon>Embryophyta</taxon>
        <taxon>Tracheophyta</taxon>
        <taxon>Spermatophyta</taxon>
        <taxon>Magnoliopsida</taxon>
        <taxon>eudicotyledons</taxon>
        <taxon>Gunneridae</taxon>
        <taxon>Pentapetalae</taxon>
        <taxon>rosids</taxon>
        <taxon>fabids</taxon>
        <taxon>Malpighiales</taxon>
        <taxon>Salicaceae</taxon>
        <taxon>Saliceae</taxon>
        <taxon>Salix</taxon>
    </lineage>
</organism>
<comment type="caution">
    <text evidence="3">The sequence shown here is derived from an EMBL/GenBank/DDBJ whole genome shotgun (WGS) entry which is preliminary data.</text>
</comment>
<dbReference type="Gene3D" id="3.10.129.10">
    <property type="entry name" value="Hotdog Thioesterase"/>
    <property type="match status" value="1"/>
</dbReference>
<dbReference type="PANTHER" id="PTHR31727">
    <property type="entry name" value="OLEOYL-ACYL CARRIER PROTEIN THIOESTERASE 1, CHLOROPLASTIC"/>
    <property type="match status" value="1"/>
</dbReference>
<reference evidence="3" key="1">
    <citation type="submission" date="2022-11" db="EMBL/GenBank/DDBJ databases">
        <authorList>
            <person name="Hyden B.L."/>
            <person name="Feng K."/>
            <person name="Yates T."/>
            <person name="Jawdy S."/>
            <person name="Smart L.B."/>
            <person name="Muchero W."/>
        </authorList>
    </citation>
    <scope>NUCLEOTIDE SEQUENCE</scope>
    <source>
        <tissue evidence="3">Shoot tip</tissue>
    </source>
</reference>
<evidence type="ECO:0000259" key="2">
    <source>
        <dbReference type="Pfam" id="PF20791"/>
    </source>
</evidence>
<gene>
    <name evidence="3" type="ORF">OIU79_030009</name>
</gene>
<dbReference type="PANTHER" id="PTHR31727:SF12">
    <property type="entry name" value="ACYL-[ACYL-CARRIER-PROTEIN] HYDROLASE"/>
    <property type="match status" value="1"/>
</dbReference>
<feature type="domain" description="Acyl-ACP thioesterase-like C-terminal" evidence="2">
    <location>
        <begin position="49"/>
        <end position="98"/>
    </location>
</feature>
<dbReference type="EMBL" id="JAPFFK010000008">
    <property type="protein sequence ID" value="KAJ6749031.1"/>
    <property type="molecule type" value="Genomic_DNA"/>
</dbReference>
<evidence type="ECO:0000313" key="4">
    <source>
        <dbReference type="Proteomes" id="UP001151532"/>
    </source>
</evidence>